<sequence length="343" mass="38287">MSEPSPPVSLSLSSPSSSSFTQSGPYDVFLSFRGEDTRITFTDHLYTALDRQGIRTFIDDDLPGGEEISPQLLKTIEDSKISVIVFSENYASSSWCVGELVKILECKKSKGQMVRPIFYKVDPSDVRHQRSSFGHAFAHHELKFKDDMEKVLKWRRALTEAANLSGSHLKEDEYEAKFIGKVVEEISVQLINKTYFGGPAYKVGLESRVTDVNELLGIDGNGRCMVGIWGIPGIGKTTIAKAVYNSIARKFEGICFLADVRGKSSVYGLIELQKNLLCQVLGDKNFNLITLDQGINVIKQRLRHKRILLTLDDVNQLDQLNNLAGDVDWFGEGSRVIVTTTQQ</sequence>
<dbReference type="RefSeq" id="XP_021819563.1">
    <property type="nucleotide sequence ID" value="XM_021963871.1"/>
</dbReference>
<dbReference type="Pfam" id="PF01582">
    <property type="entry name" value="TIR"/>
    <property type="match status" value="1"/>
</dbReference>
<evidence type="ECO:0000259" key="3">
    <source>
        <dbReference type="PROSITE" id="PS50104"/>
    </source>
</evidence>
<evidence type="ECO:0000313" key="4">
    <source>
        <dbReference type="Proteomes" id="UP000515124"/>
    </source>
</evidence>
<dbReference type="PANTHER" id="PTHR11017:SF570">
    <property type="entry name" value="DISEASE RESISTANCE PROTEIN (TIR-NBS CLASS)-RELATED"/>
    <property type="match status" value="1"/>
</dbReference>
<dbReference type="SUPFAM" id="SSF52200">
    <property type="entry name" value="Toll/Interleukin receptor TIR domain"/>
    <property type="match status" value="1"/>
</dbReference>
<dbReference type="PROSITE" id="PS50104">
    <property type="entry name" value="TIR"/>
    <property type="match status" value="1"/>
</dbReference>
<dbReference type="Proteomes" id="UP000515124">
    <property type="component" value="Unplaced"/>
</dbReference>
<dbReference type="InterPro" id="IPR027417">
    <property type="entry name" value="P-loop_NTPase"/>
</dbReference>
<dbReference type="FunFam" id="3.40.50.10140:FF:000007">
    <property type="entry name" value="Disease resistance protein (TIR-NBS-LRR class)"/>
    <property type="match status" value="1"/>
</dbReference>
<dbReference type="Gene3D" id="3.40.50.300">
    <property type="entry name" value="P-loop containing nucleotide triphosphate hydrolases"/>
    <property type="match status" value="1"/>
</dbReference>
<feature type="domain" description="TIR" evidence="3">
    <location>
        <begin position="24"/>
        <end position="190"/>
    </location>
</feature>
<dbReference type="AlphaFoldDB" id="A0A6P5T0H7"/>
<dbReference type="PANTHER" id="PTHR11017">
    <property type="entry name" value="LEUCINE-RICH REPEAT-CONTAINING PROTEIN"/>
    <property type="match status" value="1"/>
</dbReference>
<feature type="compositionally biased region" description="Low complexity" evidence="2">
    <location>
        <begin position="8"/>
        <end position="19"/>
    </location>
</feature>
<dbReference type="SMART" id="SM00255">
    <property type="entry name" value="TIR"/>
    <property type="match status" value="1"/>
</dbReference>
<dbReference type="Gene3D" id="3.40.50.10140">
    <property type="entry name" value="Toll/interleukin-1 receptor homology (TIR) domain"/>
    <property type="match status" value="1"/>
</dbReference>
<dbReference type="GO" id="GO:0006952">
    <property type="term" value="P:defense response"/>
    <property type="evidence" value="ECO:0007669"/>
    <property type="project" value="InterPro"/>
</dbReference>
<dbReference type="InterPro" id="IPR035897">
    <property type="entry name" value="Toll_tir_struct_dom_sf"/>
</dbReference>
<evidence type="ECO:0000256" key="1">
    <source>
        <dbReference type="ARBA" id="ARBA00023027"/>
    </source>
</evidence>
<dbReference type="GO" id="GO:0043531">
    <property type="term" value="F:ADP binding"/>
    <property type="evidence" value="ECO:0007669"/>
    <property type="project" value="InterPro"/>
</dbReference>
<evidence type="ECO:0000256" key="2">
    <source>
        <dbReference type="SAM" id="MobiDB-lite"/>
    </source>
</evidence>
<reference evidence="5" key="1">
    <citation type="submission" date="2025-08" db="UniProtKB">
        <authorList>
            <consortium name="RefSeq"/>
        </authorList>
    </citation>
    <scope>IDENTIFICATION</scope>
</reference>
<dbReference type="SUPFAM" id="SSF52540">
    <property type="entry name" value="P-loop containing nucleoside triphosphate hydrolases"/>
    <property type="match status" value="1"/>
</dbReference>
<dbReference type="KEGG" id="pavi:110761404"/>
<dbReference type="GO" id="GO:0007165">
    <property type="term" value="P:signal transduction"/>
    <property type="evidence" value="ECO:0007669"/>
    <property type="project" value="InterPro"/>
</dbReference>
<gene>
    <name evidence="5" type="primary">LOC110761404</name>
</gene>
<protein>
    <submittedName>
        <fullName evidence="5">TMV resistance protein N-like</fullName>
    </submittedName>
</protein>
<feature type="region of interest" description="Disordered" evidence="2">
    <location>
        <begin position="1"/>
        <end position="21"/>
    </location>
</feature>
<evidence type="ECO:0000313" key="5">
    <source>
        <dbReference type="RefSeq" id="XP_021819563.1"/>
    </source>
</evidence>
<keyword evidence="1" id="KW-0520">NAD</keyword>
<dbReference type="Pfam" id="PF00931">
    <property type="entry name" value="NB-ARC"/>
    <property type="match status" value="1"/>
</dbReference>
<proteinExistence type="predicted"/>
<dbReference type="PRINTS" id="PR00364">
    <property type="entry name" value="DISEASERSIST"/>
</dbReference>
<dbReference type="InterPro" id="IPR044974">
    <property type="entry name" value="Disease_R_plants"/>
</dbReference>
<organism evidence="4 5">
    <name type="scientific">Prunus avium</name>
    <name type="common">Cherry</name>
    <name type="synonym">Cerasus avium</name>
    <dbReference type="NCBI Taxonomy" id="42229"/>
    <lineage>
        <taxon>Eukaryota</taxon>
        <taxon>Viridiplantae</taxon>
        <taxon>Streptophyta</taxon>
        <taxon>Embryophyta</taxon>
        <taxon>Tracheophyta</taxon>
        <taxon>Spermatophyta</taxon>
        <taxon>Magnoliopsida</taxon>
        <taxon>eudicotyledons</taxon>
        <taxon>Gunneridae</taxon>
        <taxon>Pentapetalae</taxon>
        <taxon>rosids</taxon>
        <taxon>fabids</taxon>
        <taxon>Rosales</taxon>
        <taxon>Rosaceae</taxon>
        <taxon>Amygdaloideae</taxon>
        <taxon>Amygdaleae</taxon>
        <taxon>Prunus</taxon>
    </lineage>
</organism>
<dbReference type="InterPro" id="IPR002182">
    <property type="entry name" value="NB-ARC"/>
</dbReference>
<accession>A0A6P5T0H7</accession>
<name>A0A6P5T0H7_PRUAV</name>
<keyword evidence="4" id="KW-1185">Reference proteome</keyword>
<dbReference type="InterPro" id="IPR000157">
    <property type="entry name" value="TIR_dom"/>
</dbReference>
<dbReference type="GeneID" id="110761404"/>